<keyword evidence="7 12" id="KW-0863">Zinc-finger</keyword>
<dbReference type="CDD" id="cd16454">
    <property type="entry name" value="RING-H2_PA-TM-RING"/>
    <property type="match status" value="1"/>
</dbReference>
<dbReference type="PANTHER" id="PTHR45977">
    <property type="entry name" value="TARGET OF ERK KINASE MPK-1"/>
    <property type="match status" value="1"/>
</dbReference>
<dbReference type="InterPro" id="IPR013083">
    <property type="entry name" value="Znf_RING/FYVE/PHD"/>
</dbReference>
<sequence length="458" mass="47790">MALDDDASCSSGVMLLEVDECPSVGADIIFKNITGILGAMVGVALLLNVFNRVSNRRRSRKLKKSIFTLPVYVYNSSTRERAKAARTARPQLQAPLDSSQGIEDVGSARSSSSSPSAPVAPSSTRSRSSSEDSDSASPITCAICLAAYQEEEVIKVLPCGHDFHSDCLDPWLEVKAECPLCKAPAFTKSRDRDEVAHGRAVHAINSSAIAQAPPLFRSRSPDESRGSQLDGRPRTEGGVDGGMPPVKPSSPLPPESSARSTQVGANQEERSLPIERAGESERTPLQARVLEGIQQTGEVVPVRPDWDARGESKMADFTADGQPLAAGHNIAPDTAAAGIGAPIASAVLGSRPLDVGEAAVTARAGSKAADSCANRQGNELGISSSESNIPPSSERGVKTTGVAQPRAAPGFGREEVSLDELETGQVGTGKGRGIADVATDGFSAPMGSAPWLQKMGVM</sequence>
<comment type="subcellular location">
    <subcellularLocation>
        <location evidence="2">Membrane</location>
        <topology evidence="2">Multi-pass membrane protein</topology>
    </subcellularLocation>
</comment>
<evidence type="ECO:0000313" key="17">
    <source>
        <dbReference type="Proteomes" id="UP000002630"/>
    </source>
</evidence>
<keyword evidence="8" id="KW-0833">Ubl conjugation pathway</keyword>
<dbReference type="GO" id="GO:0061630">
    <property type="term" value="F:ubiquitin protein ligase activity"/>
    <property type="evidence" value="ECO:0007669"/>
    <property type="project" value="UniProtKB-EC"/>
</dbReference>
<keyword evidence="5 14" id="KW-0812">Transmembrane</keyword>
<evidence type="ECO:0000256" key="4">
    <source>
        <dbReference type="ARBA" id="ARBA00022679"/>
    </source>
</evidence>
<evidence type="ECO:0000259" key="15">
    <source>
        <dbReference type="PROSITE" id="PS50089"/>
    </source>
</evidence>
<dbReference type="OrthoDB" id="8062037at2759"/>
<keyword evidence="11 14" id="KW-0472">Membrane</keyword>
<dbReference type="Pfam" id="PF13639">
    <property type="entry name" value="zf-RING_2"/>
    <property type="match status" value="1"/>
</dbReference>
<proteinExistence type="predicted"/>
<evidence type="ECO:0000256" key="1">
    <source>
        <dbReference type="ARBA" id="ARBA00000900"/>
    </source>
</evidence>
<evidence type="ECO:0000256" key="13">
    <source>
        <dbReference type="SAM" id="MobiDB-lite"/>
    </source>
</evidence>
<keyword evidence="10 14" id="KW-1133">Transmembrane helix</keyword>
<dbReference type="PANTHER" id="PTHR45977:SF4">
    <property type="entry name" value="RING-TYPE DOMAIN-CONTAINING PROTEIN"/>
    <property type="match status" value="1"/>
</dbReference>
<dbReference type="eggNOG" id="KOG0800">
    <property type="taxonomic scope" value="Eukaryota"/>
</dbReference>
<dbReference type="GO" id="GO:0016567">
    <property type="term" value="P:protein ubiquitination"/>
    <property type="evidence" value="ECO:0007669"/>
    <property type="project" value="TreeGrafter"/>
</dbReference>
<feature type="domain" description="RING-type" evidence="15">
    <location>
        <begin position="141"/>
        <end position="182"/>
    </location>
</feature>
<keyword evidence="9" id="KW-0862">Zinc</keyword>
<feature type="compositionally biased region" description="Basic and acidic residues" evidence="13">
    <location>
        <begin position="267"/>
        <end position="282"/>
    </location>
</feature>
<dbReference type="InterPro" id="IPR011016">
    <property type="entry name" value="Znf_RING-CH"/>
</dbReference>
<keyword evidence="17" id="KW-1185">Reference proteome</keyword>
<dbReference type="GO" id="GO:0008270">
    <property type="term" value="F:zinc ion binding"/>
    <property type="evidence" value="ECO:0007669"/>
    <property type="project" value="UniProtKB-KW"/>
</dbReference>
<evidence type="ECO:0000256" key="8">
    <source>
        <dbReference type="ARBA" id="ARBA00022786"/>
    </source>
</evidence>
<feature type="compositionally biased region" description="Pro residues" evidence="13">
    <location>
        <begin position="245"/>
        <end position="254"/>
    </location>
</feature>
<dbReference type="GO" id="GO:0006511">
    <property type="term" value="P:ubiquitin-dependent protein catabolic process"/>
    <property type="evidence" value="ECO:0007669"/>
    <property type="project" value="TreeGrafter"/>
</dbReference>
<dbReference type="InParanoid" id="D8LQ38"/>
<dbReference type="PROSITE" id="PS50089">
    <property type="entry name" value="ZF_RING_2"/>
    <property type="match status" value="1"/>
</dbReference>
<evidence type="ECO:0000256" key="10">
    <source>
        <dbReference type="ARBA" id="ARBA00022989"/>
    </source>
</evidence>
<dbReference type="InterPro" id="IPR001841">
    <property type="entry name" value="Znf_RING"/>
</dbReference>
<feature type="region of interest" description="Disordered" evidence="13">
    <location>
        <begin position="211"/>
        <end position="284"/>
    </location>
</feature>
<evidence type="ECO:0000256" key="7">
    <source>
        <dbReference type="ARBA" id="ARBA00022771"/>
    </source>
</evidence>
<protein>
    <recommendedName>
        <fullName evidence="3">RING-type E3 ubiquitin transferase</fullName>
        <ecNumber evidence="3">2.3.2.27</ecNumber>
    </recommendedName>
</protein>
<dbReference type="EMBL" id="FN648807">
    <property type="protein sequence ID" value="CBN77418.1"/>
    <property type="molecule type" value="Genomic_DNA"/>
</dbReference>
<feature type="compositionally biased region" description="Low complexity" evidence="13">
    <location>
        <begin position="107"/>
        <end position="127"/>
    </location>
</feature>
<gene>
    <name evidence="16" type="ORF">Esi_0059_0017</name>
</gene>
<keyword evidence="4" id="KW-0808">Transferase</keyword>
<evidence type="ECO:0000256" key="14">
    <source>
        <dbReference type="SAM" id="Phobius"/>
    </source>
</evidence>
<dbReference type="STRING" id="2880.D8LQ38"/>
<dbReference type="SMART" id="SM00184">
    <property type="entry name" value="RING"/>
    <property type="match status" value="1"/>
</dbReference>
<evidence type="ECO:0000256" key="5">
    <source>
        <dbReference type="ARBA" id="ARBA00022692"/>
    </source>
</evidence>
<organism evidence="16 17">
    <name type="scientific">Ectocarpus siliculosus</name>
    <name type="common">Brown alga</name>
    <name type="synonym">Conferva siliculosa</name>
    <dbReference type="NCBI Taxonomy" id="2880"/>
    <lineage>
        <taxon>Eukaryota</taxon>
        <taxon>Sar</taxon>
        <taxon>Stramenopiles</taxon>
        <taxon>Ochrophyta</taxon>
        <taxon>PX clade</taxon>
        <taxon>Phaeophyceae</taxon>
        <taxon>Ectocarpales</taxon>
        <taxon>Ectocarpaceae</taxon>
        <taxon>Ectocarpus</taxon>
    </lineage>
</organism>
<dbReference type="SMART" id="SM00744">
    <property type="entry name" value="RINGv"/>
    <property type="match status" value="1"/>
</dbReference>
<reference evidence="16 17" key="1">
    <citation type="journal article" date="2010" name="Nature">
        <title>The Ectocarpus genome and the independent evolution of multicellularity in brown algae.</title>
        <authorList>
            <person name="Cock J.M."/>
            <person name="Sterck L."/>
            <person name="Rouze P."/>
            <person name="Scornet D."/>
            <person name="Allen A.E."/>
            <person name="Amoutzias G."/>
            <person name="Anthouard V."/>
            <person name="Artiguenave F."/>
            <person name="Aury J.M."/>
            <person name="Badger J.H."/>
            <person name="Beszteri B."/>
            <person name="Billiau K."/>
            <person name="Bonnet E."/>
            <person name="Bothwell J.H."/>
            <person name="Bowler C."/>
            <person name="Boyen C."/>
            <person name="Brownlee C."/>
            <person name="Carrano C.J."/>
            <person name="Charrier B."/>
            <person name="Cho G.Y."/>
            <person name="Coelho S.M."/>
            <person name="Collen J."/>
            <person name="Corre E."/>
            <person name="Da Silva C."/>
            <person name="Delage L."/>
            <person name="Delaroque N."/>
            <person name="Dittami S.M."/>
            <person name="Doulbeau S."/>
            <person name="Elias M."/>
            <person name="Farnham G."/>
            <person name="Gachon C.M."/>
            <person name="Gschloessl B."/>
            <person name="Heesch S."/>
            <person name="Jabbari K."/>
            <person name="Jubin C."/>
            <person name="Kawai H."/>
            <person name="Kimura K."/>
            <person name="Kloareg B."/>
            <person name="Kupper F.C."/>
            <person name="Lang D."/>
            <person name="Le Bail A."/>
            <person name="Leblanc C."/>
            <person name="Lerouge P."/>
            <person name="Lohr M."/>
            <person name="Lopez P.J."/>
            <person name="Martens C."/>
            <person name="Maumus F."/>
            <person name="Michel G."/>
            <person name="Miranda-Saavedra D."/>
            <person name="Morales J."/>
            <person name="Moreau H."/>
            <person name="Motomura T."/>
            <person name="Nagasato C."/>
            <person name="Napoli C.A."/>
            <person name="Nelson D.R."/>
            <person name="Nyvall-Collen P."/>
            <person name="Peters A.F."/>
            <person name="Pommier C."/>
            <person name="Potin P."/>
            <person name="Poulain J."/>
            <person name="Quesneville H."/>
            <person name="Read B."/>
            <person name="Rensing S.A."/>
            <person name="Ritter A."/>
            <person name="Rousvoal S."/>
            <person name="Samanta M."/>
            <person name="Samson G."/>
            <person name="Schroeder D.C."/>
            <person name="Segurens B."/>
            <person name="Strittmatter M."/>
            <person name="Tonon T."/>
            <person name="Tregear J.W."/>
            <person name="Valentin K."/>
            <person name="von Dassow P."/>
            <person name="Yamagishi T."/>
            <person name="Van de Peer Y."/>
            <person name="Wincker P."/>
        </authorList>
    </citation>
    <scope>NUCLEOTIDE SEQUENCE [LARGE SCALE GENOMIC DNA]</scope>
    <source>
        <strain evidence="17">Ec32 / CCAP1310/4</strain>
    </source>
</reference>
<name>D8LQ38_ECTSI</name>
<feature type="transmembrane region" description="Helical" evidence="14">
    <location>
        <begin position="28"/>
        <end position="50"/>
    </location>
</feature>
<evidence type="ECO:0000313" key="16">
    <source>
        <dbReference type="EMBL" id="CBN77418.1"/>
    </source>
</evidence>
<evidence type="ECO:0000256" key="9">
    <source>
        <dbReference type="ARBA" id="ARBA00022833"/>
    </source>
</evidence>
<evidence type="ECO:0000256" key="11">
    <source>
        <dbReference type="ARBA" id="ARBA00023136"/>
    </source>
</evidence>
<feature type="compositionally biased region" description="Low complexity" evidence="13">
    <location>
        <begin position="382"/>
        <end position="394"/>
    </location>
</feature>
<dbReference type="Gene3D" id="3.30.40.10">
    <property type="entry name" value="Zinc/RING finger domain, C3HC4 (zinc finger)"/>
    <property type="match status" value="1"/>
</dbReference>
<feature type="region of interest" description="Disordered" evidence="13">
    <location>
        <begin position="368"/>
        <end position="432"/>
    </location>
</feature>
<dbReference type="SUPFAM" id="SSF57850">
    <property type="entry name" value="RING/U-box"/>
    <property type="match status" value="1"/>
</dbReference>
<evidence type="ECO:0000256" key="12">
    <source>
        <dbReference type="PROSITE-ProRule" id="PRU00175"/>
    </source>
</evidence>
<dbReference type="Proteomes" id="UP000002630">
    <property type="component" value="Linkage Group LG27"/>
</dbReference>
<keyword evidence="6" id="KW-0479">Metal-binding</keyword>
<dbReference type="GO" id="GO:0016020">
    <property type="term" value="C:membrane"/>
    <property type="evidence" value="ECO:0007669"/>
    <property type="project" value="UniProtKB-SubCell"/>
</dbReference>
<dbReference type="EMBL" id="FN649752">
    <property type="protein sequence ID" value="CBN77418.1"/>
    <property type="molecule type" value="Genomic_DNA"/>
</dbReference>
<evidence type="ECO:0000256" key="3">
    <source>
        <dbReference type="ARBA" id="ARBA00012483"/>
    </source>
</evidence>
<dbReference type="EC" id="2.3.2.27" evidence="3"/>
<evidence type="ECO:0000256" key="2">
    <source>
        <dbReference type="ARBA" id="ARBA00004141"/>
    </source>
</evidence>
<dbReference type="AlphaFoldDB" id="D8LQ38"/>
<feature type="compositionally biased region" description="Basic and acidic residues" evidence="13">
    <location>
        <begin position="219"/>
        <end position="237"/>
    </location>
</feature>
<evidence type="ECO:0000256" key="6">
    <source>
        <dbReference type="ARBA" id="ARBA00022723"/>
    </source>
</evidence>
<accession>D8LQ38</accession>
<feature type="region of interest" description="Disordered" evidence="13">
    <location>
        <begin position="84"/>
        <end position="136"/>
    </location>
</feature>
<comment type="catalytic activity">
    <reaction evidence="1">
        <text>S-ubiquitinyl-[E2 ubiquitin-conjugating enzyme]-L-cysteine + [acceptor protein]-L-lysine = [E2 ubiquitin-conjugating enzyme]-L-cysteine + N(6)-ubiquitinyl-[acceptor protein]-L-lysine.</text>
        <dbReference type="EC" id="2.3.2.27"/>
    </reaction>
</comment>